<proteinExistence type="inferred from homology"/>
<dbReference type="SUPFAM" id="SSF53474">
    <property type="entry name" value="alpha/beta-Hydrolases"/>
    <property type="match status" value="1"/>
</dbReference>
<keyword evidence="4" id="KW-0378">Hydrolase</keyword>
<evidence type="ECO:0000256" key="3">
    <source>
        <dbReference type="ARBA" id="ARBA00022670"/>
    </source>
</evidence>
<dbReference type="GO" id="GO:0004185">
    <property type="term" value="F:serine-type carboxypeptidase activity"/>
    <property type="evidence" value="ECO:0007669"/>
    <property type="project" value="InterPro"/>
</dbReference>
<dbReference type="PRINTS" id="PR00724">
    <property type="entry name" value="CRBOXYPTASEC"/>
</dbReference>
<evidence type="ECO:0000256" key="2">
    <source>
        <dbReference type="ARBA" id="ARBA00022645"/>
    </source>
</evidence>
<dbReference type="InterPro" id="IPR029058">
    <property type="entry name" value="AB_hydrolase_fold"/>
</dbReference>
<evidence type="ECO:0000256" key="5">
    <source>
        <dbReference type="ARBA" id="ARBA00023180"/>
    </source>
</evidence>
<dbReference type="EMBL" id="JABAHT010000521">
    <property type="protein sequence ID" value="KAF4654636.1"/>
    <property type="molecule type" value="Genomic_DNA"/>
</dbReference>
<evidence type="ECO:0000313" key="6">
    <source>
        <dbReference type="EMBL" id="KAF4654636.1"/>
    </source>
</evidence>
<dbReference type="Pfam" id="PF00450">
    <property type="entry name" value="Peptidase_S10"/>
    <property type="match status" value="2"/>
</dbReference>
<dbReference type="InterPro" id="IPR001563">
    <property type="entry name" value="Peptidase_S10"/>
</dbReference>
<dbReference type="Gene3D" id="3.40.50.1820">
    <property type="entry name" value="alpha/beta hydrolase"/>
    <property type="match status" value="2"/>
</dbReference>
<sequence>MRNIPYTMQYMVTRLFYWFFESRNKPSESPTVVYFQGGPGCSSIYPALSGNGGPCVVDDTGNTTSINEYSWNTHANVLYLDQPAGVGFSRGRIPTTSVEAAESTLLALNHFFRSQPKYNTRVFLAGLSYAGHYIPPLVTKLKEKNSPVRLEGIVLGNPIIAPEIQWRYYPRMLLEDGIIKQEDCNLDKKLIPAREDPTRLRVTAFMNSAAVRRFFGVYSAWQDPNWNVHFKLSCDVPCNYHQFLPDALNEGLRILVYAGDRDLMCNWMGNLAWMEELHWKGAAGFRAAVPVDYRLPNGKDIGDLKSFTLPASGGQLVFIRVKGAGHSVAVDAPQGALRMLDDFLNHKL</sequence>
<dbReference type="PANTHER" id="PTHR11802">
    <property type="entry name" value="SERINE PROTEASE FAMILY S10 SERINE CARBOXYPEPTIDASE"/>
    <property type="match status" value="1"/>
</dbReference>
<dbReference type="Proteomes" id="UP000570595">
    <property type="component" value="Unassembled WGS sequence"/>
</dbReference>
<keyword evidence="5" id="KW-0325">Glycoprotein</keyword>
<dbReference type="GO" id="GO:0006508">
    <property type="term" value="P:proteolysis"/>
    <property type="evidence" value="ECO:0007669"/>
    <property type="project" value="UniProtKB-KW"/>
</dbReference>
<evidence type="ECO:0000256" key="1">
    <source>
        <dbReference type="ARBA" id="ARBA00009431"/>
    </source>
</evidence>
<gene>
    <name evidence="6" type="ORF">FOZ61_008145</name>
</gene>
<keyword evidence="3" id="KW-0645">Protease</keyword>
<dbReference type="AlphaFoldDB" id="A0A7J6L636"/>
<evidence type="ECO:0000256" key="4">
    <source>
        <dbReference type="ARBA" id="ARBA00022801"/>
    </source>
</evidence>
<comment type="similarity">
    <text evidence="1">Belongs to the peptidase S10 family.</text>
</comment>
<keyword evidence="2" id="KW-0121">Carboxypeptidase</keyword>
<evidence type="ECO:0000313" key="7">
    <source>
        <dbReference type="Proteomes" id="UP000570595"/>
    </source>
</evidence>
<reference evidence="6 7" key="1">
    <citation type="submission" date="2020-04" db="EMBL/GenBank/DDBJ databases">
        <title>Perkinsus olseni comparative genomics.</title>
        <authorList>
            <person name="Bogema D.R."/>
        </authorList>
    </citation>
    <scope>NUCLEOTIDE SEQUENCE [LARGE SCALE GENOMIC DNA]</scope>
    <source>
        <strain evidence="6">ATCC PRA-179</strain>
    </source>
</reference>
<accession>A0A7J6L636</accession>
<dbReference type="PANTHER" id="PTHR11802:SF113">
    <property type="entry name" value="SERINE CARBOXYPEPTIDASE CTSA-4.1"/>
    <property type="match status" value="1"/>
</dbReference>
<protein>
    <submittedName>
        <fullName evidence="6">Uncharacterized protein</fullName>
    </submittedName>
</protein>
<comment type="caution">
    <text evidence="6">The sequence shown here is derived from an EMBL/GenBank/DDBJ whole genome shotgun (WGS) entry which is preliminary data.</text>
</comment>
<name>A0A7J6L636_PEROL</name>
<organism evidence="6 7">
    <name type="scientific">Perkinsus olseni</name>
    <name type="common">Perkinsus atlanticus</name>
    <dbReference type="NCBI Taxonomy" id="32597"/>
    <lineage>
        <taxon>Eukaryota</taxon>
        <taxon>Sar</taxon>
        <taxon>Alveolata</taxon>
        <taxon>Perkinsozoa</taxon>
        <taxon>Perkinsea</taxon>
        <taxon>Perkinsida</taxon>
        <taxon>Perkinsidae</taxon>
        <taxon>Perkinsus</taxon>
    </lineage>
</organism>
<dbReference type="OrthoDB" id="443318at2759"/>